<dbReference type="Gene3D" id="1.10.10.60">
    <property type="entry name" value="Homeodomain-like"/>
    <property type="match status" value="1"/>
</dbReference>
<protein>
    <submittedName>
        <fullName evidence="3">Helix-turn-helix domain-containing protein</fullName>
    </submittedName>
</protein>
<dbReference type="SMART" id="SM00342">
    <property type="entry name" value="HTH_ARAC"/>
    <property type="match status" value="1"/>
</dbReference>
<organism evidence="3 4">
    <name type="scientific">Gracilibacillus thailandensis</name>
    <dbReference type="NCBI Taxonomy" id="563735"/>
    <lineage>
        <taxon>Bacteria</taxon>
        <taxon>Bacillati</taxon>
        <taxon>Bacillota</taxon>
        <taxon>Bacilli</taxon>
        <taxon>Bacillales</taxon>
        <taxon>Bacillaceae</taxon>
        <taxon>Gracilibacillus</taxon>
    </lineage>
</organism>
<accession>A0A6N7QYG7</accession>
<dbReference type="AlphaFoldDB" id="A0A6N7QYG7"/>
<dbReference type="PROSITE" id="PS01124">
    <property type="entry name" value="HTH_ARAC_FAMILY_2"/>
    <property type="match status" value="1"/>
</dbReference>
<gene>
    <name evidence="3" type="ORF">GH885_12305</name>
</gene>
<dbReference type="PANTHER" id="PTHR43280">
    <property type="entry name" value="ARAC-FAMILY TRANSCRIPTIONAL REGULATOR"/>
    <property type="match status" value="1"/>
</dbReference>
<evidence type="ECO:0000313" key="4">
    <source>
        <dbReference type="Proteomes" id="UP000435187"/>
    </source>
</evidence>
<dbReference type="Proteomes" id="UP000435187">
    <property type="component" value="Unassembled WGS sequence"/>
</dbReference>
<dbReference type="EMBL" id="WJEE01000025">
    <property type="protein sequence ID" value="MRI67117.1"/>
    <property type="molecule type" value="Genomic_DNA"/>
</dbReference>
<evidence type="ECO:0000256" key="1">
    <source>
        <dbReference type="ARBA" id="ARBA00023125"/>
    </source>
</evidence>
<reference evidence="3 4" key="1">
    <citation type="submission" date="2019-10" db="EMBL/GenBank/DDBJ databases">
        <title>Gracilibacillus salitolerans sp. nov., a moderate halophile isolated from a saline soil in northwest China.</title>
        <authorList>
            <person name="Gan L."/>
        </authorList>
    </citation>
    <scope>NUCLEOTIDE SEQUENCE [LARGE SCALE GENOMIC DNA]</scope>
    <source>
        <strain evidence="3 4">TP2-8</strain>
    </source>
</reference>
<proteinExistence type="predicted"/>
<dbReference type="GO" id="GO:0003700">
    <property type="term" value="F:DNA-binding transcription factor activity"/>
    <property type="evidence" value="ECO:0007669"/>
    <property type="project" value="InterPro"/>
</dbReference>
<dbReference type="Pfam" id="PF20240">
    <property type="entry name" value="DUF6597"/>
    <property type="match status" value="1"/>
</dbReference>
<evidence type="ECO:0000259" key="2">
    <source>
        <dbReference type="PROSITE" id="PS01124"/>
    </source>
</evidence>
<keyword evidence="4" id="KW-1185">Reference proteome</keyword>
<dbReference type="InterPro" id="IPR018060">
    <property type="entry name" value="HTH_AraC"/>
</dbReference>
<dbReference type="GO" id="GO:0043565">
    <property type="term" value="F:sequence-specific DNA binding"/>
    <property type="evidence" value="ECO:0007669"/>
    <property type="project" value="InterPro"/>
</dbReference>
<dbReference type="Pfam" id="PF12833">
    <property type="entry name" value="HTH_18"/>
    <property type="match status" value="1"/>
</dbReference>
<name>A0A6N7QYG7_9BACI</name>
<keyword evidence="1" id="KW-0238">DNA-binding</keyword>
<dbReference type="RefSeq" id="WP_153835734.1">
    <property type="nucleotide sequence ID" value="NZ_JBHUMW010000091.1"/>
</dbReference>
<dbReference type="PANTHER" id="PTHR43280:SF2">
    <property type="entry name" value="HTH-TYPE TRANSCRIPTIONAL REGULATOR EXSA"/>
    <property type="match status" value="1"/>
</dbReference>
<dbReference type="InterPro" id="IPR046532">
    <property type="entry name" value="DUF6597"/>
</dbReference>
<comment type="caution">
    <text evidence="3">The sequence shown here is derived from an EMBL/GenBank/DDBJ whole genome shotgun (WGS) entry which is preliminary data.</text>
</comment>
<sequence length="270" mass="31653">MMNGERSIEAIPYIQPHFNHDTKNYQEYLRYYNKMPLLYYQFTMGEGGQDHLPAIPDGCLDIIFKLSSSMPSIKVYGSLLLSNLVPFEEGVAYFGIRFPPGCTITFQKIKMEEYVENVIDLDMIMKVEEKVLELLLEDSTFEKRVIYVEETIVKSILAEHTSSPLTNHLINEIIKSKGGKPIHQLALETHYSDRYIRQKISERLGISPKNFSRIVRFQNALIMLQQGFRIEDIIYENNYYDQAHLIHEFENFAYITPTDYTNYLQHKRTI</sequence>
<feature type="domain" description="HTH araC/xylS-type" evidence="2">
    <location>
        <begin position="163"/>
        <end position="263"/>
    </location>
</feature>
<evidence type="ECO:0000313" key="3">
    <source>
        <dbReference type="EMBL" id="MRI67117.1"/>
    </source>
</evidence>